<name>A0A3E1Q8D7_9FLAO</name>
<dbReference type="Proteomes" id="UP000261082">
    <property type="component" value="Unassembled WGS sequence"/>
</dbReference>
<feature type="domain" description="Cytochrome c assembly protein" evidence="7">
    <location>
        <begin position="815"/>
        <end position="1019"/>
    </location>
</feature>
<keyword evidence="5 6" id="KW-0472">Membrane</keyword>
<protein>
    <submittedName>
        <fullName evidence="9">Cytochrome C biogenesis protein</fullName>
    </submittedName>
</protein>
<dbReference type="GO" id="GO:0005886">
    <property type="term" value="C:plasma membrane"/>
    <property type="evidence" value="ECO:0007669"/>
    <property type="project" value="TreeGrafter"/>
</dbReference>
<evidence type="ECO:0000256" key="1">
    <source>
        <dbReference type="ARBA" id="ARBA00004141"/>
    </source>
</evidence>
<feature type="transmembrane region" description="Helical" evidence="6">
    <location>
        <begin position="879"/>
        <end position="906"/>
    </location>
</feature>
<feature type="transmembrane region" description="Helical" evidence="6">
    <location>
        <begin position="79"/>
        <end position="102"/>
    </location>
</feature>
<gene>
    <name evidence="9" type="ORF">DZ858_14300</name>
</gene>
<dbReference type="InterPro" id="IPR045062">
    <property type="entry name" value="Cyt_c_biogenesis_CcsA/CcmC"/>
</dbReference>
<feature type="transmembrane region" description="Helical" evidence="6">
    <location>
        <begin position="821"/>
        <end position="837"/>
    </location>
</feature>
<sequence>MIKRIASVLFSTRLTAVLFIVFAVAMGIGTFLDASMETSPTPYSRELIYNAWWFEAIMGIFVINFLGNMARYRLNTKKMWATLVLHLSFILIIIGAFITRYIGYEGVLHIREGETENVLLSEHTYLNTFIDGDYEIDGVVQRRKLTPEKLRLSERLDNDFTIETDYNNQPVTIEYKNFIKNAKEGLIETEDGSQFLKIVEAGDGNRHDHWLEVGEVENIHNVLFAVNKPTEGAINITYNEDGSYDISSPFEGTYMRMADQKQGAVAKDSVQPLMLRSLYQMAGMSFVIPDPMTTGRQGVVNAGNEEQTNKDALILDVTSNGETKTVELLGGKGNAPNPKLVEVGGLKVYLTYGAKTYELPFSITLNDFIADKYPGTEKSYKSFESKVTVNKEDGTTMDYRIYMNHVLDHKGYRFFQSGFDPDEGGTILSVNHDFWGTWVTYIGYFLLYLGLMAILFDKNTRFGALERTLNKIKKKKANMTMLAMLLVSVSGLAQQSPNATTHLHQESSVEQLDSVIKTNAVSKEHAAKFARLVIQDNGRMKPVQTFASQLLRKISKDDGYHGLDANQVFLSMTEFPRLWLETPLLKLDWRNDSIKRVIGVSEETSEVSLIDLFDENGNSKIAPYIEEATSKTNPNQFEKDFIKIYEKTFLLNRALSGTILKIFPLPNDENNKWVSYPELQEANFTGTDSVITKSILPVYFKTLKQARKTGDYSQAEQVLDGINKFQHKYGSEVMPTDTKITAEIAYNKVDIFNRLYKYFLLMGAFMFVFIIVQIFREGKTINSLIKICKYIIWAFFIFMTLGLIGRWYISGHAPWSDAYESIIYIAWATVFFGLAFGRKSDLTIASTAFVASIILWVAHQNWLDPAISTLVPVLDSYWLMIHVAVIVASYGPFTLGMILGATALLLMILTNKKNKKKMDINIKEITVITEMALTVGLVLLTIGNFLGGQWANESWGRYWGWDPKETWALISIMVYAFVIHARLVPGLRGRWLFNVLAIFSYATIMMTYFGVNFYLTGLHSYASGDVPVTPTFIYYVIAFFVILSVVSYFSYKKHYKIKKG</sequence>
<dbReference type="Pfam" id="PF05140">
    <property type="entry name" value="ResB"/>
    <property type="match status" value="1"/>
</dbReference>
<dbReference type="GO" id="GO:0017004">
    <property type="term" value="P:cytochrome complex assembly"/>
    <property type="evidence" value="ECO:0007669"/>
    <property type="project" value="UniProtKB-KW"/>
</dbReference>
<feature type="transmembrane region" description="Helical" evidence="6">
    <location>
        <begin position="477"/>
        <end position="493"/>
    </location>
</feature>
<feature type="transmembrane region" description="Helical" evidence="6">
    <location>
        <begin position="842"/>
        <end position="859"/>
    </location>
</feature>
<feature type="transmembrane region" description="Helical" evidence="6">
    <location>
        <begin position="435"/>
        <end position="456"/>
    </location>
</feature>
<feature type="transmembrane region" description="Helical" evidence="6">
    <location>
        <begin position="12"/>
        <end position="32"/>
    </location>
</feature>
<dbReference type="Pfam" id="PF01578">
    <property type="entry name" value="Cytochrom_C_asm"/>
    <property type="match status" value="1"/>
</dbReference>
<dbReference type="GO" id="GO:0020037">
    <property type="term" value="F:heme binding"/>
    <property type="evidence" value="ECO:0007669"/>
    <property type="project" value="InterPro"/>
</dbReference>
<evidence type="ECO:0000256" key="6">
    <source>
        <dbReference type="SAM" id="Phobius"/>
    </source>
</evidence>
<keyword evidence="4 6" id="KW-1133">Transmembrane helix</keyword>
<dbReference type="PANTHER" id="PTHR30071">
    <property type="entry name" value="HEME EXPORTER PROTEIN C"/>
    <property type="match status" value="1"/>
</dbReference>
<dbReference type="EMBL" id="QVID01000002">
    <property type="protein sequence ID" value="RFN58388.1"/>
    <property type="molecule type" value="Genomic_DNA"/>
</dbReference>
<organism evidence="9 10">
    <name type="scientific">Marixanthomonas ophiurae</name>
    <dbReference type="NCBI Taxonomy" id="387659"/>
    <lineage>
        <taxon>Bacteria</taxon>
        <taxon>Pseudomonadati</taxon>
        <taxon>Bacteroidota</taxon>
        <taxon>Flavobacteriia</taxon>
        <taxon>Flavobacteriales</taxon>
        <taxon>Flavobacteriaceae</taxon>
        <taxon>Marixanthomonas</taxon>
    </lineage>
</organism>
<feature type="transmembrane region" description="Helical" evidence="6">
    <location>
        <begin position="966"/>
        <end position="984"/>
    </location>
</feature>
<proteinExistence type="predicted"/>
<evidence type="ECO:0000256" key="5">
    <source>
        <dbReference type="ARBA" id="ARBA00023136"/>
    </source>
</evidence>
<feature type="transmembrane region" description="Helical" evidence="6">
    <location>
        <begin position="755"/>
        <end position="775"/>
    </location>
</feature>
<evidence type="ECO:0000259" key="8">
    <source>
        <dbReference type="Pfam" id="PF05140"/>
    </source>
</evidence>
<comment type="caution">
    <text evidence="9">The sequence shown here is derived from an EMBL/GenBank/DDBJ whole genome shotgun (WGS) entry which is preliminary data.</text>
</comment>
<evidence type="ECO:0000256" key="2">
    <source>
        <dbReference type="ARBA" id="ARBA00022692"/>
    </source>
</evidence>
<feature type="transmembrane region" description="Helical" evidence="6">
    <location>
        <begin position="787"/>
        <end position="809"/>
    </location>
</feature>
<dbReference type="PANTHER" id="PTHR30071:SF1">
    <property type="entry name" value="CYTOCHROME B_B6 PROTEIN-RELATED"/>
    <property type="match status" value="1"/>
</dbReference>
<evidence type="ECO:0000313" key="10">
    <source>
        <dbReference type="Proteomes" id="UP000261082"/>
    </source>
</evidence>
<comment type="subcellular location">
    <subcellularLocation>
        <location evidence="1">Membrane</location>
        <topology evidence="1">Multi-pass membrane protein</topology>
    </subcellularLocation>
</comment>
<feature type="transmembrane region" description="Helical" evidence="6">
    <location>
        <begin position="1031"/>
        <end position="1051"/>
    </location>
</feature>
<feature type="transmembrane region" description="Helical" evidence="6">
    <location>
        <begin position="991"/>
        <end position="1011"/>
    </location>
</feature>
<dbReference type="RefSeq" id="WP_117160336.1">
    <property type="nucleotide sequence ID" value="NZ_QVID01000002.1"/>
</dbReference>
<feature type="domain" description="ResB-like" evidence="8">
    <location>
        <begin position="351"/>
        <end position="421"/>
    </location>
</feature>
<evidence type="ECO:0000256" key="3">
    <source>
        <dbReference type="ARBA" id="ARBA00022748"/>
    </source>
</evidence>
<keyword evidence="3" id="KW-0201">Cytochrome c-type biogenesis</keyword>
<feature type="transmembrane region" description="Helical" evidence="6">
    <location>
        <begin position="47"/>
        <end position="67"/>
    </location>
</feature>
<keyword evidence="10" id="KW-1185">Reference proteome</keyword>
<evidence type="ECO:0000259" key="7">
    <source>
        <dbReference type="Pfam" id="PF01578"/>
    </source>
</evidence>
<dbReference type="OrthoDB" id="9814290at2"/>
<accession>A0A3E1Q8D7</accession>
<dbReference type="InterPro" id="IPR007816">
    <property type="entry name" value="ResB-like_domain"/>
</dbReference>
<evidence type="ECO:0000256" key="4">
    <source>
        <dbReference type="ARBA" id="ARBA00022989"/>
    </source>
</evidence>
<dbReference type="InterPro" id="IPR002541">
    <property type="entry name" value="Cyt_c_assembly"/>
</dbReference>
<feature type="transmembrane region" description="Helical" evidence="6">
    <location>
        <begin position="927"/>
        <end position="946"/>
    </location>
</feature>
<keyword evidence="2 6" id="KW-0812">Transmembrane</keyword>
<dbReference type="AlphaFoldDB" id="A0A3E1Q8D7"/>
<evidence type="ECO:0000313" key="9">
    <source>
        <dbReference type="EMBL" id="RFN58388.1"/>
    </source>
</evidence>
<reference evidence="9 10" key="1">
    <citation type="journal article" date="2007" name="Int. J. Syst. Evol. Microbiol.">
        <title>Marixanthomonas ophiurae gen. nov., sp. nov., a marine bacterium of the family Flavobacteriaceae isolated from a deep-sea brittle star.</title>
        <authorList>
            <person name="Romanenko L.A."/>
            <person name="Uchino M."/>
            <person name="Frolova G.M."/>
            <person name="Mikhailov V.V."/>
        </authorList>
    </citation>
    <scope>NUCLEOTIDE SEQUENCE [LARGE SCALE GENOMIC DNA]</scope>
    <source>
        <strain evidence="9 10">KMM 3046</strain>
    </source>
</reference>